<evidence type="ECO:0000259" key="10">
    <source>
        <dbReference type="Pfam" id="PF22732"/>
    </source>
</evidence>
<dbReference type="GO" id="GO:0032221">
    <property type="term" value="C:Rpd3S complex"/>
    <property type="evidence" value="ECO:0007669"/>
    <property type="project" value="TreeGrafter"/>
</dbReference>
<name>G3B1C1_CANTC</name>
<proteinExistence type="inferred from homology"/>
<dbReference type="HOGENOM" id="CLU_039566_1_0_1"/>
<feature type="domain" description="MSL3 chromodomain-like" evidence="10">
    <location>
        <begin position="59"/>
        <end position="99"/>
    </location>
</feature>
<dbReference type="InterPro" id="IPR053820">
    <property type="entry name" value="MSL3_chromo-like"/>
</dbReference>
<sequence>MSTYCEPVLKPNASVLAFHGPLIYKAKVLKSHEYGKSFVVDEEGNHEPVEENEIPEHLLECNAYLLHYMGWNSKWDEWVANDRVMELNDENMRLRRRVREDYNESKKKSAEPSPKPSKRHRHNTKVKKKVEKEELKQKKRKNDVILPMPAKLKYLLVDDWEFTTKDRKIVTLPAPKPLNIILKEYLEEVEQTKTLEQFNITQEVMSGLAVYFKASVKLILLYKYERVQYGEILKEHGADVDLGDIYGFEHLLRLFVTLPGLVTETVMDAPSIHTLMSECGDILEYLEQHFNEYMNEYETTSPAYDALARS</sequence>
<dbReference type="InterPro" id="IPR016197">
    <property type="entry name" value="Chromo-like_dom_sf"/>
</dbReference>
<evidence type="ECO:0000259" key="9">
    <source>
        <dbReference type="Pfam" id="PF05712"/>
    </source>
</evidence>
<reference evidence="11 12" key="1">
    <citation type="journal article" date="2011" name="Proc. Natl. Acad. Sci. U.S.A.">
        <title>Comparative genomics of xylose-fermenting fungi for enhanced biofuel production.</title>
        <authorList>
            <person name="Wohlbach D.J."/>
            <person name="Kuo A."/>
            <person name="Sato T.K."/>
            <person name="Potts K.M."/>
            <person name="Salamov A.A."/>
            <person name="LaButti K.M."/>
            <person name="Sun H."/>
            <person name="Clum A."/>
            <person name="Pangilinan J.L."/>
            <person name="Lindquist E.A."/>
            <person name="Lucas S."/>
            <person name="Lapidus A."/>
            <person name="Jin M."/>
            <person name="Gunawan C."/>
            <person name="Balan V."/>
            <person name="Dale B.E."/>
            <person name="Jeffries T.W."/>
            <person name="Zinkel R."/>
            <person name="Barry K.W."/>
            <person name="Grigoriev I.V."/>
            <person name="Gasch A.P."/>
        </authorList>
    </citation>
    <scope>NUCLEOTIDE SEQUENCE [LARGE SCALE GENOMIC DNA]</scope>
    <source>
        <strain evidence="12">ATCC 10573 / BCRC 21748 / CBS 615 / JCM 9827 / NBRC 10315 / NRRL Y-1498 / VKM Y-70</strain>
    </source>
</reference>
<comment type="similarity">
    <text evidence="2">Belongs to the MRG family.</text>
</comment>
<accession>G3B1C1</accession>
<evidence type="ECO:0000313" key="12">
    <source>
        <dbReference type="Proteomes" id="UP000000707"/>
    </source>
</evidence>
<dbReference type="Proteomes" id="UP000000707">
    <property type="component" value="Unassembled WGS sequence"/>
</dbReference>
<feature type="region of interest" description="Disordered" evidence="8">
    <location>
        <begin position="100"/>
        <end position="136"/>
    </location>
</feature>
<dbReference type="eggNOG" id="KOG3001">
    <property type="taxonomic scope" value="Eukaryota"/>
</dbReference>
<dbReference type="PANTHER" id="PTHR10880">
    <property type="entry name" value="MORTALITY FACTOR 4-LIKE PROTEIN"/>
    <property type="match status" value="1"/>
</dbReference>
<dbReference type="GeneID" id="18247081"/>
<dbReference type="GO" id="GO:0035267">
    <property type="term" value="C:NuA4 histone acetyltransferase complex"/>
    <property type="evidence" value="ECO:0007669"/>
    <property type="project" value="TreeGrafter"/>
</dbReference>
<evidence type="ECO:0000256" key="6">
    <source>
        <dbReference type="ARBA" id="ARBA00023163"/>
    </source>
</evidence>
<dbReference type="Pfam" id="PF22732">
    <property type="entry name" value="MSL3_chromo-like"/>
    <property type="match status" value="1"/>
</dbReference>
<keyword evidence="12" id="KW-1185">Reference proteome</keyword>
<dbReference type="Pfam" id="PF05712">
    <property type="entry name" value="MRG"/>
    <property type="match status" value="1"/>
</dbReference>
<comment type="subcellular location">
    <subcellularLocation>
        <location evidence="1">Nucleus</location>
    </subcellularLocation>
</comment>
<evidence type="ECO:0000256" key="1">
    <source>
        <dbReference type="ARBA" id="ARBA00004123"/>
    </source>
</evidence>
<keyword evidence="5" id="KW-0805">Transcription regulation</keyword>
<keyword evidence="6" id="KW-0804">Transcription</keyword>
<dbReference type="OrthoDB" id="124855at2759"/>
<keyword evidence="4" id="KW-0156">Chromatin regulator</keyword>
<evidence type="ECO:0000256" key="8">
    <source>
        <dbReference type="SAM" id="MobiDB-lite"/>
    </source>
</evidence>
<dbReference type="InterPro" id="IPR026541">
    <property type="entry name" value="MRG_dom"/>
</dbReference>
<dbReference type="EMBL" id="GL996515">
    <property type="protein sequence ID" value="EGV64935.1"/>
    <property type="molecule type" value="Genomic_DNA"/>
</dbReference>
<feature type="compositionally biased region" description="Basic residues" evidence="8">
    <location>
        <begin position="116"/>
        <end position="129"/>
    </location>
</feature>
<protein>
    <recommendedName>
        <fullName evidence="3">Chromatin modification-related protein EAF3</fullName>
    </recommendedName>
</protein>
<feature type="domain" description="MRG" evidence="9">
    <location>
        <begin position="128"/>
        <end position="298"/>
    </location>
</feature>
<evidence type="ECO:0000256" key="2">
    <source>
        <dbReference type="ARBA" id="ARBA00009093"/>
    </source>
</evidence>
<dbReference type="InterPro" id="IPR008676">
    <property type="entry name" value="MRG"/>
</dbReference>
<feature type="compositionally biased region" description="Basic and acidic residues" evidence="8">
    <location>
        <begin position="100"/>
        <end position="110"/>
    </location>
</feature>
<dbReference type="GO" id="GO:0006325">
    <property type="term" value="P:chromatin organization"/>
    <property type="evidence" value="ECO:0007669"/>
    <property type="project" value="UniProtKB-KW"/>
</dbReference>
<evidence type="ECO:0000256" key="4">
    <source>
        <dbReference type="ARBA" id="ARBA00022853"/>
    </source>
</evidence>
<dbReference type="PIRSF" id="PIRSF038133">
    <property type="entry name" value="HAT_Nua4_EAF3/MRG15"/>
    <property type="match status" value="1"/>
</dbReference>
<dbReference type="Gene3D" id="1.10.274.30">
    <property type="entry name" value="MRG domain"/>
    <property type="match status" value="1"/>
</dbReference>
<evidence type="ECO:0000313" key="11">
    <source>
        <dbReference type="EMBL" id="EGV64935.1"/>
    </source>
</evidence>
<evidence type="ECO:0000256" key="5">
    <source>
        <dbReference type="ARBA" id="ARBA00023015"/>
    </source>
</evidence>
<dbReference type="KEGG" id="cten:18247081"/>
<evidence type="ECO:0000256" key="3">
    <source>
        <dbReference type="ARBA" id="ARBA00018505"/>
    </source>
</evidence>
<evidence type="ECO:0000256" key="7">
    <source>
        <dbReference type="ARBA" id="ARBA00023242"/>
    </source>
</evidence>
<dbReference type="InterPro" id="IPR038217">
    <property type="entry name" value="MRG_C_sf"/>
</dbReference>
<dbReference type="GO" id="GO:0006355">
    <property type="term" value="P:regulation of DNA-templated transcription"/>
    <property type="evidence" value="ECO:0007669"/>
    <property type="project" value="InterPro"/>
</dbReference>
<dbReference type="PROSITE" id="PS51640">
    <property type="entry name" value="MRG"/>
    <property type="match status" value="1"/>
</dbReference>
<organism evidence="12">
    <name type="scientific">Candida tenuis (strain ATCC 10573 / BCRC 21748 / CBS 615 / JCM 9827 / NBRC 10315 / NRRL Y-1498 / VKM Y-70)</name>
    <name type="common">Yeast</name>
    <name type="synonym">Yamadazyma tenuis</name>
    <dbReference type="NCBI Taxonomy" id="590646"/>
    <lineage>
        <taxon>Eukaryota</taxon>
        <taxon>Fungi</taxon>
        <taxon>Dikarya</taxon>
        <taxon>Ascomycota</taxon>
        <taxon>Saccharomycotina</taxon>
        <taxon>Pichiomycetes</taxon>
        <taxon>Debaryomycetaceae</taxon>
        <taxon>Yamadazyma</taxon>
    </lineage>
</organism>
<dbReference type="STRING" id="590646.G3B1C1"/>
<gene>
    <name evidence="11" type="ORF">CANTEDRAFT_113681</name>
</gene>
<dbReference type="AlphaFoldDB" id="G3B1C1"/>
<dbReference type="SUPFAM" id="SSF54160">
    <property type="entry name" value="Chromo domain-like"/>
    <property type="match status" value="1"/>
</dbReference>
<keyword evidence="7" id="KW-0539">Nucleus</keyword>
<dbReference type="Gene3D" id="2.30.30.140">
    <property type="match status" value="1"/>
</dbReference>
<dbReference type="PANTHER" id="PTHR10880:SF15">
    <property type="entry name" value="MSL COMPLEX SUBUNIT 3"/>
    <property type="match status" value="1"/>
</dbReference>